<proteinExistence type="predicted"/>
<organism evidence="1 2">
    <name type="scientific">Acanthochromis polyacanthus</name>
    <name type="common">spiny chromis</name>
    <dbReference type="NCBI Taxonomy" id="80966"/>
    <lineage>
        <taxon>Eukaryota</taxon>
        <taxon>Metazoa</taxon>
        <taxon>Chordata</taxon>
        <taxon>Craniata</taxon>
        <taxon>Vertebrata</taxon>
        <taxon>Euteleostomi</taxon>
        <taxon>Actinopterygii</taxon>
        <taxon>Neopterygii</taxon>
        <taxon>Teleostei</taxon>
        <taxon>Neoteleostei</taxon>
        <taxon>Acanthomorphata</taxon>
        <taxon>Ovalentaria</taxon>
        <taxon>Pomacentridae</taxon>
        <taxon>Acanthochromis</taxon>
    </lineage>
</organism>
<sequence>EFEASRPPGCSLAGTHRTSSEDTMFVVTQYHLARRRTLQVVVSALLTEREPAMVRQLCHTHRQKSILDQKLESSKNFQERIFKQPSESDVNNIYYIQRPEEQT</sequence>
<evidence type="ECO:0000313" key="1">
    <source>
        <dbReference type="Ensembl" id="ENSAPOP00000017062.1"/>
    </source>
</evidence>
<protein>
    <submittedName>
        <fullName evidence="1">Uncharacterized protein</fullName>
    </submittedName>
</protein>
<dbReference type="Proteomes" id="UP000257200">
    <property type="component" value="Unplaced"/>
</dbReference>
<name>A0A3Q1FN13_9TELE</name>
<dbReference type="InParanoid" id="A0A3Q1FN13"/>
<keyword evidence="2" id="KW-1185">Reference proteome</keyword>
<dbReference type="AlphaFoldDB" id="A0A3Q1FN13"/>
<dbReference type="Ensembl" id="ENSAPOT00000026220.1">
    <property type="protein sequence ID" value="ENSAPOP00000017062.1"/>
    <property type="gene ID" value="ENSAPOG00000020205.1"/>
</dbReference>
<reference evidence="1" key="1">
    <citation type="submission" date="2025-08" db="UniProtKB">
        <authorList>
            <consortium name="Ensembl"/>
        </authorList>
    </citation>
    <scope>IDENTIFICATION</scope>
</reference>
<evidence type="ECO:0000313" key="2">
    <source>
        <dbReference type="Proteomes" id="UP000257200"/>
    </source>
</evidence>
<reference evidence="1" key="2">
    <citation type="submission" date="2025-09" db="UniProtKB">
        <authorList>
            <consortium name="Ensembl"/>
        </authorList>
    </citation>
    <scope>IDENTIFICATION</scope>
</reference>
<accession>A0A3Q1FN13</accession>